<gene>
    <name evidence="1" type="ORF">NPIL_238161</name>
</gene>
<accession>A0A8X6UAI2</accession>
<protein>
    <submittedName>
        <fullName evidence="1">Uncharacterized protein</fullName>
    </submittedName>
</protein>
<dbReference type="AlphaFoldDB" id="A0A8X6UAI2"/>
<dbReference type="EMBL" id="BMAW01025201">
    <property type="protein sequence ID" value="GFT91360.1"/>
    <property type="molecule type" value="Genomic_DNA"/>
</dbReference>
<comment type="caution">
    <text evidence="1">The sequence shown here is derived from an EMBL/GenBank/DDBJ whole genome shotgun (WGS) entry which is preliminary data.</text>
</comment>
<organism evidence="1 2">
    <name type="scientific">Nephila pilipes</name>
    <name type="common">Giant wood spider</name>
    <name type="synonym">Nephila maculata</name>
    <dbReference type="NCBI Taxonomy" id="299642"/>
    <lineage>
        <taxon>Eukaryota</taxon>
        <taxon>Metazoa</taxon>
        <taxon>Ecdysozoa</taxon>
        <taxon>Arthropoda</taxon>
        <taxon>Chelicerata</taxon>
        <taxon>Arachnida</taxon>
        <taxon>Araneae</taxon>
        <taxon>Araneomorphae</taxon>
        <taxon>Entelegynae</taxon>
        <taxon>Araneoidea</taxon>
        <taxon>Nephilidae</taxon>
        <taxon>Nephila</taxon>
    </lineage>
</organism>
<name>A0A8X6UAI2_NEPPI</name>
<keyword evidence="2" id="KW-1185">Reference proteome</keyword>
<evidence type="ECO:0000313" key="1">
    <source>
        <dbReference type="EMBL" id="GFT91360.1"/>
    </source>
</evidence>
<evidence type="ECO:0000313" key="2">
    <source>
        <dbReference type="Proteomes" id="UP000887013"/>
    </source>
</evidence>
<reference evidence="1" key="1">
    <citation type="submission" date="2020-08" db="EMBL/GenBank/DDBJ databases">
        <title>Multicomponent nature underlies the extraordinary mechanical properties of spider dragline silk.</title>
        <authorList>
            <person name="Kono N."/>
            <person name="Nakamura H."/>
            <person name="Mori M."/>
            <person name="Yoshida Y."/>
            <person name="Ohtoshi R."/>
            <person name="Malay A.D."/>
            <person name="Moran D.A.P."/>
            <person name="Tomita M."/>
            <person name="Numata K."/>
            <person name="Arakawa K."/>
        </authorList>
    </citation>
    <scope>NUCLEOTIDE SEQUENCE</scope>
</reference>
<sequence length="87" mass="10388">MYDPTHFQQRFCDLPDIRNIKSFIRFFRDAYESDSLFMDVNDYPHGANFIKKFPEREAIERILGVVKSPNLNPIKNLEDYFRKAVTP</sequence>
<proteinExistence type="predicted"/>
<dbReference type="Proteomes" id="UP000887013">
    <property type="component" value="Unassembled WGS sequence"/>
</dbReference>